<dbReference type="WBParaSite" id="jg22381">
    <property type="protein sequence ID" value="jg22381"/>
    <property type="gene ID" value="jg22381"/>
</dbReference>
<keyword evidence="2" id="KW-1185">Reference proteome</keyword>
<accession>A0A915DS84</accession>
<name>A0A915DS84_9BILA</name>
<feature type="region of interest" description="Disordered" evidence="1">
    <location>
        <begin position="82"/>
        <end position="127"/>
    </location>
</feature>
<evidence type="ECO:0000313" key="2">
    <source>
        <dbReference type="Proteomes" id="UP000887574"/>
    </source>
</evidence>
<proteinExistence type="predicted"/>
<reference evidence="3" key="1">
    <citation type="submission" date="2022-11" db="UniProtKB">
        <authorList>
            <consortium name="WormBaseParasite"/>
        </authorList>
    </citation>
    <scope>IDENTIFICATION</scope>
</reference>
<evidence type="ECO:0000256" key="1">
    <source>
        <dbReference type="SAM" id="MobiDB-lite"/>
    </source>
</evidence>
<evidence type="ECO:0000313" key="3">
    <source>
        <dbReference type="WBParaSite" id="jg22381"/>
    </source>
</evidence>
<organism evidence="2 3">
    <name type="scientific">Ditylenchus dipsaci</name>
    <dbReference type="NCBI Taxonomy" id="166011"/>
    <lineage>
        <taxon>Eukaryota</taxon>
        <taxon>Metazoa</taxon>
        <taxon>Ecdysozoa</taxon>
        <taxon>Nematoda</taxon>
        <taxon>Chromadorea</taxon>
        <taxon>Rhabditida</taxon>
        <taxon>Tylenchina</taxon>
        <taxon>Tylenchomorpha</taxon>
        <taxon>Sphaerularioidea</taxon>
        <taxon>Anguinidae</taxon>
        <taxon>Anguininae</taxon>
        <taxon>Ditylenchus</taxon>
    </lineage>
</organism>
<protein>
    <submittedName>
        <fullName evidence="3">Uncharacterized protein</fullName>
    </submittedName>
</protein>
<dbReference type="Proteomes" id="UP000887574">
    <property type="component" value="Unplaced"/>
</dbReference>
<sequence>MGNIQEIVSSRDKSYFNGKTVMTDDSLIRTSIAKARDVKEGKIQSNPQGLLKHFGTNQDVLGSIPHSTVDARASGKFVANNQHLNPTHHSADHQPASAALSPNGESIPAQHYTDNPPLSAGVNPNREFLPDECTLKNPIGKEKKDAIAPYLDCEDGVYYYIGAVYEIQNYNFIVTDTGFKPYDPVQDKKLFDSFTFVHDLVEPSQRKGDYMSPDHKKTREDMHRQLLTMFHFKYLENYPIPTNNQFTSL</sequence>
<dbReference type="AlphaFoldDB" id="A0A915DS84"/>